<evidence type="ECO:0000256" key="6">
    <source>
        <dbReference type="SAM" id="SignalP"/>
    </source>
</evidence>
<reference evidence="9 10" key="1">
    <citation type="submission" date="2020-08" db="EMBL/GenBank/DDBJ databases">
        <title>Genome public.</title>
        <authorList>
            <person name="Liu C."/>
            <person name="Sun Q."/>
        </authorList>
    </citation>
    <scope>NUCLEOTIDE SEQUENCE [LARGE SCALE GENOMIC DNA]</scope>
    <source>
        <strain evidence="9 10">NSJ-56</strain>
    </source>
</reference>
<evidence type="ECO:0000256" key="4">
    <source>
        <dbReference type="ARBA" id="ARBA00023136"/>
    </source>
</evidence>
<protein>
    <submittedName>
        <fullName evidence="9">RagB/SusD family nutrient uptake outer membrane protein</fullName>
    </submittedName>
</protein>
<name>A0ABR7D1W2_9BACT</name>
<feature type="chain" id="PRO_5046856306" evidence="6">
    <location>
        <begin position="23"/>
        <end position="496"/>
    </location>
</feature>
<proteinExistence type="inferred from homology"/>
<dbReference type="SUPFAM" id="SSF48452">
    <property type="entry name" value="TPR-like"/>
    <property type="match status" value="1"/>
</dbReference>
<dbReference type="InterPro" id="IPR033985">
    <property type="entry name" value="SusD-like_N"/>
</dbReference>
<sequence>MKIKIWYIGIVTCMMFMTTACNDWLETTSETQVEASDLLNSEDGFKDAIIGVYINMGSEDAYGKNYTWFANDLAGSPYKIQGTLAEYEVWQKHRYSTVRGYATFKKMWARSYNVIANVNEILTYLEKNGSKLDSRVYNLMKGEMLGIRAFVHFDLLRMFGLPDWVANADKYTVPYVTAFTKEQTPQRTYKATAELLFEDIKNALACLEKDPARKEVSESDYEDINLDGFWDDRGKRMNYYAVEALAARVCMWEGSDERLEEALGYAQDVIDHSFAEWIDLEAFLATSVNDYRDWTFSTEHLFSLEVMGLTDLTQGYLLVTSTDYQGIKLSEDAVLEVLFKLYEGSEILPSANDVRYNTLLVPVDGGAAYNCRKLYQSDNYNRNYRNRIPMMKISEMYYIAAEYYINKGLNDKALSMLDIVREHRGVIETYDPLTADAREELTLEYIREFMSEGQTFYYWKRTGIACPVTEFEVSPEDLIYLYPQEEVSEGGRHQDL</sequence>
<dbReference type="Pfam" id="PF07980">
    <property type="entry name" value="SusD_RagB"/>
    <property type="match status" value="1"/>
</dbReference>
<evidence type="ECO:0000259" key="7">
    <source>
        <dbReference type="Pfam" id="PF07980"/>
    </source>
</evidence>
<dbReference type="EMBL" id="JACOOH010000004">
    <property type="protein sequence ID" value="MBC5621360.1"/>
    <property type="molecule type" value="Genomic_DNA"/>
</dbReference>
<dbReference type="PROSITE" id="PS51257">
    <property type="entry name" value="PROKAR_LIPOPROTEIN"/>
    <property type="match status" value="1"/>
</dbReference>
<evidence type="ECO:0000259" key="8">
    <source>
        <dbReference type="Pfam" id="PF14322"/>
    </source>
</evidence>
<keyword evidence="10" id="KW-1185">Reference proteome</keyword>
<feature type="domain" description="RagB/SusD" evidence="7">
    <location>
        <begin position="371"/>
        <end position="461"/>
    </location>
</feature>
<feature type="signal peptide" evidence="6">
    <location>
        <begin position="1"/>
        <end position="22"/>
    </location>
</feature>
<dbReference type="Gene3D" id="1.25.40.900">
    <property type="match status" value="1"/>
</dbReference>
<comment type="similarity">
    <text evidence="2">Belongs to the SusD family.</text>
</comment>
<keyword evidence="4" id="KW-0472">Membrane</keyword>
<evidence type="ECO:0000256" key="2">
    <source>
        <dbReference type="ARBA" id="ARBA00006275"/>
    </source>
</evidence>
<dbReference type="RefSeq" id="WP_186975914.1">
    <property type="nucleotide sequence ID" value="NZ_JACOOH010000004.1"/>
</dbReference>
<dbReference type="InterPro" id="IPR012944">
    <property type="entry name" value="SusD_RagB_dom"/>
</dbReference>
<dbReference type="Pfam" id="PF14322">
    <property type="entry name" value="SusD-like_3"/>
    <property type="match status" value="1"/>
</dbReference>
<dbReference type="Proteomes" id="UP000646484">
    <property type="component" value="Unassembled WGS sequence"/>
</dbReference>
<feature type="domain" description="SusD-like N-terminal" evidence="8">
    <location>
        <begin position="23"/>
        <end position="210"/>
    </location>
</feature>
<accession>A0ABR7D1W2</accession>
<evidence type="ECO:0000313" key="10">
    <source>
        <dbReference type="Proteomes" id="UP000646484"/>
    </source>
</evidence>
<dbReference type="InterPro" id="IPR011990">
    <property type="entry name" value="TPR-like_helical_dom_sf"/>
</dbReference>
<comment type="caution">
    <text evidence="9">The sequence shown here is derived from an EMBL/GenBank/DDBJ whole genome shotgun (WGS) entry which is preliminary data.</text>
</comment>
<keyword evidence="3 6" id="KW-0732">Signal</keyword>
<evidence type="ECO:0000256" key="1">
    <source>
        <dbReference type="ARBA" id="ARBA00004442"/>
    </source>
</evidence>
<gene>
    <name evidence="9" type="ORF">H8S64_09640</name>
</gene>
<comment type="subcellular location">
    <subcellularLocation>
        <location evidence="1">Cell outer membrane</location>
    </subcellularLocation>
</comment>
<dbReference type="Gene3D" id="1.25.40.390">
    <property type="match status" value="1"/>
</dbReference>
<organism evidence="9 10">
    <name type="scientific">Butyricimonas hominis</name>
    <dbReference type="NCBI Taxonomy" id="2763032"/>
    <lineage>
        <taxon>Bacteria</taxon>
        <taxon>Pseudomonadati</taxon>
        <taxon>Bacteroidota</taxon>
        <taxon>Bacteroidia</taxon>
        <taxon>Bacteroidales</taxon>
        <taxon>Odoribacteraceae</taxon>
        <taxon>Butyricimonas</taxon>
    </lineage>
</organism>
<evidence type="ECO:0000256" key="5">
    <source>
        <dbReference type="ARBA" id="ARBA00023237"/>
    </source>
</evidence>
<keyword evidence="5" id="KW-0998">Cell outer membrane</keyword>
<evidence type="ECO:0000256" key="3">
    <source>
        <dbReference type="ARBA" id="ARBA00022729"/>
    </source>
</evidence>
<evidence type="ECO:0000313" key="9">
    <source>
        <dbReference type="EMBL" id="MBC5621360.1"/>
    </source>
</evidence>